<evidence type="ECO:0000256" key="9">
    <source>
        <dbReference type="ARBA" id="ARBA00031636"/>
    </source>
</evidence>
<protein>
    <recommendedName>
        <fullName evidence="9">Multidrug-efflux transporter</fullName>
    </recommendedName>
</protein>
<dbReference type="EMBL" id="CP096255">
    <property type="protein sequence ID" value="UPT87979.1"/>
    <property type="molecule type" value="Genomic_DNA"/>
</dbReference>
<dbReference type="PANTHER" id="PTHR43298:SF2">
    <property type="entry name" value="FMN_FAD EXPORTER YEEO-RELATED"/>
    <property type="match status" value="1"/>
</dbReference>
<dbReference type="InterPro" id="IPR050222">
    <property type="entry name" value="MATE_MdtK"/>
</dbReference>
<evidence type="ECO:0000256" key="6">
    <source>
        <dbReference type="ARBA" id="ARBA00022989"/>
    </source>
</evidence>
<dbReference type="Proteomes" id="UP000551709">
    <property type="component" value="Chromosome"/>
</dbReference>
<evidence type="ECO:0000256" key="8">
    <source>
        <dbReference type="ARBA" id="ARBA00023136"/>
    </source>
</evidence>
<accession>A0A8T5V7J4</accession>
<keyword evidence="4" id="KW-1003">Cell membrane</keyword>
<evidence type="ECO:0000313" key="10">
    <source>
        <dbReference type="EMBL" id="UPT87979.1"/>
    </source>
</evidence>
<dbReference type="CDD" id="cd13131">
    <property type="entry name" value="MATE_NorM_like"/>
    <property type="match status" value="1"/>
</dbReference>
<dbReference type="AlphaFoldDB" id="A0A8T5V7J4"/>
<sequence>MLDTVQPRPQPQAGVPQNHLAEEFVETLRLAVPMMLTQLGQIAMITTDLALIGRLGEDAVAAAALTHTVYFVSFTFGLGLMAAVSPLAAQAFGAGDVRRIRRSLRAGLWIALLISLPMMASPLYGERILLALGQAPQSAALAQRYLNGLAWGIAPALGFIALRSMMSAVNRPQPPLWITVAAIPANAALVYCLIHGLFGLPELGLFGAGLATTLVNLGTFLAVLAIAAWRKPFADYRPLAHLWRIDWPLMRQLIAVGAPISFSLLLEYGLFSSAALLMGLISTTALAAHQIALQVTAVLFMVPLGIGMAATVRVGHAFGRDDPAAVRRAGLVAAVLGVALVSALTVAIILGRYELGQLFFGSSEASAATVELTATLLLVGATFFIADGLQTIMAGALRGINDTRMTLLFAAIGYWCIAFPIAWVLAFNAGLGAVGVWIGFSTGTFVYAGLLILRFRMLTRRLGGMIGIMEPVR</sequence>
<evidence type="ECO:0000256" key="3">
    <source>
        <dbReference type="ARBA" id="ARBA00022449"/>
    </source>
</evidence>
<evidence type="ECO:0000256" key="5">
    <source>
        <dbReference type="ARBA" id="ARBA00022692"/>
    </source>
</evidence>
<dbReference type="PANTHER" id="PTHR43298">
    <property type="entry name" value="MULTIDRUG RESISTANCE PROTEIN NORM-RELATED"/>
    <property type="match status" value="1"/>
</dbReference>
<evidence type="ECO:0000313" key="11">
    <source>
        <dbReference type="Proteomes" id="UP000551709"/>
    </source>
</evidence>
<proteinExistence type="predicted"/>
<gene>
    <name evidence="10" type="ORF">HAP41_0000002130</name>
</gene>
<evidence type="ECO:0000256" key="1">
    <source>
        <dbReference type="ARBA" id="ARBA00004429"/>
    </source>
</evidence>
<dbReference type="GO" id="GO:0042910">
    <property type="term" value="F:xenobiotic transmembrane transporter activity"/>
    <property type="evidence" value="ECO:0007669"/>
    <property type="project" value="InterPro"/>
</dbReference>
<dbReference type="Pfam" id="PF01554">
    <property type="entry name" value="MatE"/>
    <property type="match status" value="2"/>
</dbReference>
<keyword evidence="6" id="KW-1133">Transmembrane helix</keyword>
<dbReference type="RefSeq" id="WP_166061596.1">
    <property type="nucleotide sequence ID" value="NZ_CP096255.1"/>
</dbReference>
<comment type="subcellular location">
    <subcellularLocation>
        <location evidence="1">Cell inner membrane</location>
        <topology evidence="1">Multi-pass membrane protein</topology>
    </subcellularLocation>
</comment>
<reference evidence="10" key="2">
    <citation type="submission" date="2022-04" db="EMBL/GenBank/DDBJ databases">
        <authorList>
            <person name="Bromfield E.S.P."/>
            <person name="Cloutier S."/>
        </authorList>
    </citation>
    <scope>NUCLEOTIDE SEQUENCE</scope>
    <source>
        <strain evidence="10">1S5</strain>
    </source>
</reference>
<dbReference type="PIRSF" id="PIRSF006603">
    <property type="entry name" value="DinF"/>
    <property type="match status" value="1"/>
</dbReference>
<dbReference type="GO" id="GO:0005886">
    <property type="term" value="C:plasma membrane"/>
    <property type="evidence" value="ECO:0007669"/>
    <property type="project" value="UniProtKB-SubCell"/>
</dbReference>
<keyword evidence="8" id="KW-0472">Membrane</keyword>
<dbReference type="GO" id="GO:0006811">
    <property type="term" value="P:monoatomic ion transport"/>
    <property type="evidence" value="ECO:0007669"/>
    <property type="project" value="UniProtKB-KW"/>
</dbReference>
<dbReference type="GO" id="GO:0015297">
    <property type="term" value="F:antiporter activity"/>
    <property type="evidence" value="ECO:0007669"/>
    <property type="project" value="UniProtKB-KW"/>
</dbReference>
<dbReference type="InterPro" id="IPR048279">
    <property type="entry name" value="MdtK-like"/>
</dbReference>
<reference evidence="10" key="1">
    <citation type="journal article" date="2017" name="Syst. Appl. Microbiol.">
        <title>Soybeans inoculated with root zone soils of Canadian native legumes harbour diverse and novel Bradyrhizobium spp. that possess agricultural potential.</title>
        <authorList>
            <person name="Bromfield E.S.P."/>
            <person name="Cloutier S."/>
            <person name="Tambong J.T."/>
            <person name="Tran Thi T.V."/>
        </authorList>
    </citation>
    <scope>NUCLEOTIDE SEQUENCE</scope>
    <source>
        <strain evidence="10">1S5</strain>
    </source>
</reference>
<keyword evidence="5" id="KW-0812">Transmembrane</keyword>
<dbReference type="NCBIfam" id="TIGR00797">
    <property type="entry name" value="matE"/>
    <property type="match status" value="1"/>
</dbReference>
<evidence type="ECO:0000256" key="4">
    <source>
        <dbReference type="ARBA" id="ARBA00022475"/>
    </source>
</evidence>
<evidence type="ECO:0000256" key="2">
    <source>
        <dbReference type="ARBA" id="ARBA00022448"/>
    </source>
</evidence>
<name>A0A8T5V7J4_9BRAD</name>
<dbReference type="InterPro" id="IPR002528">
    <property type="entry name" value="MATE_fam"/>
</dbReference>
<keyword evidence="3" id="KW-0050">Antiport</keyword>
<organism evidence="10 11">
    <name type="scientific">Bradyrhizobium barranii subsp. apii</name>
    <dbReference type="NCBI Taxonomy" id="2819348"/>
    <lineage>
        <taxon>Bacteria</taxon>
        <taxon>Pseudomonadati</taxon>
        <taxon>Pseudomonadota</taxon>
        <taxon>Alphaproteobacteria</taxon>
        <taxon>Hyphomicrobiales</taxon>
        <taxon>Nitrobacteraceae</taxon>
        <taxon>Bradyrhizobium</taxon>
        <taxon>Bradyrhizobium barranii</taxon>
    </lineage>
</organism>
<keyword evidence="7" id="KW-0406">Ion transport</keyword>
<keyword evidence="2" id="KW-0813">Transport</keyword>
<evidence type="ECO:0000256" key="7">
    <source>
        <dbReference type="ARBA" id="ARBA00023065"/>
    </source>
</evidence>